<dbReference type="Proteomes" id="UP001314263">
    <property type="component" value="Unassembled WGS sequence"/>
</dbReference>
<evidence type="ECO:0000256" key="1">
    <source>
        <dbReference type="SAM" id="MobiDB-lite"/>
    </source>
</evidence>
<organism evidence="2 3">
    <name type="scientific">Coccomyxa viridis</name>
    <dbReference type="NCBI Taxonomy" id="1274662"/>
    <lineage>
        <taxon>Eukaryota</taxon>
        <taxon>Viridiplantae</taxon>
        <taxon>Chlorophyta</taxon>
        <taxon>core chlorophytes</taxon>
        <taxon>Trebouxiophyceae</taxon>
        <taxon>Trebouxiophyceae incertae sedis</taxon>
        <taxon>Coccomyxaceae</taxon>
        <taxon>Coccomyxa</taxon>
    </lineage>
</organism>
<name>A0AAV1I9Q5_9CHLO</name>
<comment type="caution">
    <text evidence="2">The sequence shown here is derived from an EMBL/GenBank/DDBJ whole genome shotgun (WGS) entry which is preliminary data.</text>
</comment>
<sequence length="165" mass="17868">MATQAALAKMEQDLAAERAAHYATRFQMAGKQALLERRLEDIADLKAHLKRSQRRGEWLEAELRAIQRVVLRALDRSISSPEDSIESTVPLRPGGAVRADNGTTRSDAHAAAVQAANEEVDHVTSSMGSVSISPPPSYSGVVVWAPSEDNGPGQISEENKILEDL</sequence>
<dbReference type="AlphaFoldDB" id="A0AAV1I9Q5"/>
<evidence type="ECO:0000313" key="2">
    <source>
        <dbReference type="EMBL" id="CAK0782765.1"/>
    </source>
</evidence>
<proteinExistence type="predicted"/>
<feature type="region of interest" description="Disordered" evidence="1">
    <location>
        <begin position="81"/>
        <end position="107"/>
    </location>
</feature>
<accession>A0AAV1I9Q5</accession>
<keyword evidence="3" id="KW-1185">Reference proteome</keyword>
<evidence type="ECO:0000313" key="3">
    <source>
        <dbReference type="Proteomes" id="UP001314263"/>
    </source>
</evidence>
<reference evidence="2 3" key="1">
    <citation type="submission" date="2023-10" db="EMBL/GenBank/DDBJ databases">
        <authorList>
            <person name="Maclean D."/>
            <person name="Macfadyen A."/>
        </authorList>
    </citation>
    <scope>NUCLEOTIDE SEQUENCE [LARGE SCALE GENOMIC DNA]</scope>
</reference>
<gene>
    <name evidence="2" type="ORF">CVIRNUC_005960</name>
</gene>
<dbReference type="EMBL" id="CAUYUE010000007">
    <property type="protein sequence ID" value="CAK0782765.1"/>
    <property type="molecule type" value="Genomic_DNA"/>
</dbReference>
<protein>
    <submittedName>
        <fullName evidence="2">Uncharacterized protein</fullName>
    </submittedName>
</protein>